<dbReference type="PROSITE" id="PS51755">
    <property type="entry name" value="OMPR_PHOB"/>
    <property type="match status" value="1"/>
</dbReference>
<dbReference type="InterPro" id="IPR001867">
    <property type="entry name" value="OmpR/PhoB-type_DNA-bd"/>
</dbReference>
<evidence type="ECO:0000313" key="6">
    <source>
        <dbReference type="Proteomes" id="UP001612741"/>
    </source>
</evidence>
<keyword evidence="2 3" id="KW-0238">DNA-binding</keyword>
<dbReference type="SMART" id="SM00862">
    <property type="entry name" value="Trans_reg_C"/>
    <property type="match status" value="1"/>
</dbReference>
<dbReference type="SMART" id="SM01043">
    <property type="entry name" value="BTAD"/>
    <property type="match status" value="1"/>
</dbReference>
<organism evidence="5 6">
    <name type="scientific">Nonomuraea typhae</name>
    <dbReference type="NCBI Taxonomy" id="2603600"/>
    <lineage>
        <taxon>Bacteria</taxon>
        <taxon>Bacillati</taxon>
        <taxon>Actinomycetota</taxon>
        <taxon>Actinomycetes</taxon>
        <taxon>Streptosporangiales</taxon>
        <taxon>Streptosporangiaceae</taxon>
        <taxon>Nonomuraea</taxon>
    </lineage>
</organism>
<dbReference type="EMBL" id="JBITGY010000007">
    <property type="protein sequence ID" value="MFI6500793.1"/>
    <property type="molecule type" value="Genomic_DNA"/>
</dbReference>
<dbReference type="RefSeq" id="WP_397084937.1">
    <property type="nucleotide sequence ID" value="NZ_JBITGY010000007.1"/>
</dbReference>
<evidence type="ECO:0000256" key="1">
    <source>
        <dbReference type="ARBA" id="ARBA00005820"/>
    </source>
</evidence>
<dbReference type="PANTHER" id="PTHR47691:SF3">
    <property type="entry name" value="HTH-TYPE TRANSCRIPTIONAL REGULATOR RV0890C-RELATED"/>
    <property type="match status" value="1"/>
</dbReference>
<dbReference type="InterPro" id="IPR016032">
    <property type="entry name" value="Sig_transdc_resp-reg_C-effctor"/>
</dbReference>
<dbReference type="Gene3D" id="1.10.10.10">
    <property type="entry name" value="Winged helix-like DNA-binding domain superfamily/Winged helix DNA-binding domain"/>
    <property type="match status" value="1"/>
</dbReference>
<feature type="DNA-binding region" description="OmpR/PhoB-type" evidence="3">
    <location>
        <begin position="1"/>
        <end position="90"/>
    </location>
</feature>
<name>A0ABW7YZY3_9ACTN</name>
<gene>
    <name evidence="5" type="ORF">ACIBG2_25695</name>
</gene>
<sequence length="1004" mass="108624">MRFEILGPARVRDDDGREIPLGGPRVRALLVLLALHAGRIVPTEQLVDELYGTQPPDGVANALQSQVSRLRRSLGRDLVEFHPAGYRLAADPLHVDAHRFERLAADGRQALGAGDARTAAALLRQALDLWRGLPLSDAPLAEAAVTRLQELRLAAVEDRVQADLDLGRHRDLVAELRELIAAHPLRERLRAQLMRALYGSGRQAEALTAYEEGRRILDEELGVEPGAEMAAAHLAVLRADPSLGAAGEGVLRQGLRAQLTSFVGRAGDLSRLGELLESARLVTLIGPGGAGKTRLAIEAAERTPGDVCLVELAPVTGGADLPGAVLAALGIRDAPLTGPDRHQPQPQPRERLVAALADRKLLLVLDNCEHLVAAAELADELLAACPALRVLATSREALGIIGESIVPVSPLRLPPPEAGNPLEYPSVRLFAERAAAVRQDFTMDGQDLERVAGICRALDGLPLAIELAAARLRTLTLDEVADRLDDRFRLLTRGSRTALPRHQTLRAVVDWSWELLDAEEQRLARRLTVFVGGGRAEAAERMYGGAAGEDVLTSLAEKSLVELAGGRFRMLETIRAYGAERLAEAGELDEALATHAAYCLDLAGRADARLRTRDQLPWLARMDEESDDLHAAIRWAIDAGRVEDGLLLVSRMACYWWMRGLRVISAKLSGALLGRIGEDPPEGMEDEYAICVLSAMADGRADAPLMRRHERLVAEMADMKLPFRVEFLTMLLPLFTGPPRGYRPHDVEPPPDLPLTPWTRALIHLGTGFVHHSQNELAEAEERFTGALGAFQKIGERWGSMLALGGLQDLAFETGDYERATTLAGQTAALAEELGASADAAENLCRRSDSVLCLGDLDEAEAGYRRAAEQARRIGAVDTMAWAHLGLGETASRRGKGHEARGYLELALAEIPEGWYSVVDTRTRILLALGHLDLADGLERSAWERFRAALDAAQGTFKQLSSLAIEGLAETARRRGEDGTATLLATLAPLEALDLAARRSASGQ</sequence>
<comment type="similarity">
    <text evidence="1">Belongs to the AfsR/DnrI/RedD regulatory family.</text>
</comment>
<evidence type="ECO:0000256" key="2">
    <source>
        <dbReference type="ARBA" id="ARBA00023125"/>
    </source>
</evidence>
<evidence type="ECO:0000256" key="3">
    <source>
        <dbReference type="PROSITE-ProRule" id="PRU01091"/>
    </source>
</evidence>
<comment type="caution">
    <text evidence="5">The sequence shown here is derived from an EMBL/GenBank/DDBJ whole genome shotgun (WGS) entry which is preliminary data.</text>
</comment>
<protein>
    <submittedName>
        <fullName evidence="5">BTAD domain-containing putative transcriptional regulator</fullName>
    </submittedName>
</protein>
<dbReference type="Gene3D" id="1.25.40.10">
    <property type="entry name" value="Tetratricopeptide repeat domain"/>
    <property type="match status" value="2"/>
</dbReference>
<dbReference type="Proteomes" id="UP001612741">
    <property type="component" value="Unassembled WGS sequence"/>
</dbReference>
<evidence type="ECO:0000259" key="4">
    <source>
        <dbReference type="PROSITE" id="PS51755"/>
    </source>
</evidence>
<dbReference type="SUPFAM" id="SSF46894">
    <property type="entry name" value="C-terminal effector domain of the bipartite response regulators"/>
    <property type="match status" value="1"/>
</dbReference>
<dbReference type="Gene3D" id="3.40.50.300">
    <property type="entry name" value="P-loop containing nucleotide triphosphate hydrolases"/>
    <property type="match status" value="1"/>
</dbReference>
<dbReference type="CDD" id="cd15831">
    <property type="entry name" value="BTAD"/>
    <property type="match status" value="1"/>
</dbReference>
<dbReference type="Pfam" id="PF00486">
    <property type="entry name" value="Trans_reg_C"/>
    <property type="match status" value="1"/>
</dbReference>
<keyword evidence="6" id="KW-1185">Reference proteome</keyword>
<dbReference type="PANTHER" id="PTHR47691">
    <property type="entry name" value="REGULATOR-RELATED"/>
    <property type="match status" value="1"/>
</dbReference>
<dbReference type="SUPFAM" id="SSF52540">
    <property type="entry name" value="P-loop containing nucleoside triphosphate hydrolases"/>
    <property type="match status" value="1"/>
</dbReference>
<dbReference type="InterPro" id="IPR011990">
    <property type="entry name" value="TPR-like_helical_dom_sf"/>
</dbReference>
<dbReference type="Pfam" id="PF13401">
    <property type="entry name" value="AAA_22"/>
    <property type="match status" value="1"/>
</dbReference>
<feature type="domain" description="OmpR/PhoB-type" evidence="4">
    <location>
        <begin position="1"/>
        <end position="90"/>
    </location>
</feature>
<evidence type="ECO:0000313" key="5">
    <source>
        <dbReference type="EMBL" id="MFI6500793.1"/>
    </source>
</evidence>
<dbReference type="SUPFAM" id="SSF48452">
    <property type="entry name" value="TPR-like"/>
    <property type="match status" value="2"/>
</dbReference>
<proteinExistence type="inferred from homology"/>
<dbReference type="InterPro" id="IPR005158">
    <property type="entry name" value="BTAD"/>
</dbReference>
<accession>A0ABW7YZY3</accession>
<dbReference type="InterPro" id="IPR036388">
    <property type="entry name" value="WH-like_DNA-bd_sf"/>
</dbReference>
<dbReference type="Pfam" id="PF03704">
    <property type="entry name" value="BTAD"/>
    <property type="match status" value="1"/>
</dbReference>
<dbReference type="InterPro" id="IPR049945">
    <property type="entry name" value="AAA_22"/>
</dbReference>
<reference evidence="5 6" key="1">
    <citation type="submission" date="2024-10" db="EMBL/GenBank/DDBJ databases">
        <title>The Natural Products Discovery Center: Release of the First 8490 Sequenced Strains for Exploring Actinobacteria Biosynthetic Diversity.</title>
        <authorList>
            <person name="Kalkreuter E."/>
            <person name="Kautsar S.A."/>
            <person name="Yang D."/>
            <person name="Bader C.D."/>
            <person name="Teijaro C.N."/>
            <person name="Fluegel L."/>
            <person name="Davis C.M."/>
            <person name="Simpson J.R."/>
            <person name="Lauterbach L."/>
            <person name="Steele A.D."/>
            <person name="Gui C."/>
            <person name="Meng S."/>
            <person name="Li G."/>
            <person name="Viehrig K."/>
            <person name="Ye F."/>
            <person name="Su P."/>
            <person name="Kiefer A.F."/>
            <person name="Nichols A."/>
            <person name="Cepeda A.J."/>
            <person name="Yan W."/>
            <person name="Fan B."/>
            <person name="Jiang Y."/>
            <person name="Adhikari A."/>
            <person name="Zheng C.-J."/>
            <person name="Schuster L."/>
            <person name="Cowan T.M."/>
            <person name="Smanski M.J."/>
            <person name="Chevrette M.G."/>
            <person name="De Carvalho L.P.S."/>
            <person name="Shen B."/>
        </authorList>
    </citation>
    <scope>NUCLEOTIDE SEQUENCE [LARGE SCALE GENOMIC DNA]</scope>
    <source>
        <strain evidence="5 6">NPDC050545</strain>
    </source>
</reference>
<dbReference type="PRINTS" id="PR00364">
    <property type="entry name" value="DISEASERSIST"/>
</dbReference>
<dbReference type="InterPro" id="IPR027417">
    <property type="entry name" value="P-loop_NTPase"/>
</dbReference>